<dbReference type="InterPro" id="IPR007627">
    <property type="entry name" value="RNA_pol_sigma70_r2"/>
</dbReference>
<evidence type="ECO:0000259" key="6">
    <source>
        <dbReference type="Pfam" id="PF08281"/>
    </source>
</evidence>
<dbReference type="Gene3D" id="1.10.10.10">
    <property type="entry name" value="Winged helix-like DNA-binding domain superfamily/Winged helix DNA-binding domain"/>
    <property type="match status" value="1"/>
</dbReference>
<dbReference type="Pfam" id="PF04542">
    <property type="entry name" value="Sigma70_r2"/>
    <property type="match status" value="1"/>
</dbReference>
<dbReference type="InterPro" id="IPR039425">
    <property type="entry name" value="RNA_pol_sigma-70-like"/>
</dbReference>
<dbReference type="InterPro" id="IPR014284">
    <property type="entry name" value="RNA_pol_sigma-70_dom"/>
</dbReference>
<dbReference type="Proteomes" id="UP001380290">
    <property type="component" value="Unassembled WGS sequence"/>
</dbReference>
<feature type="domain" description="RNA polymerase sigma-70 region 2" evidence="5">
    <location>
        <begin position="13"/>
        <end position="78"/>
    </location>
</feature>
<dbReference type="NCBIfam" id="TIGR02937">
    <property type="entry name" value="sigma70-ECF"/>
    <property type="match status" value="1"/>
</dbReference>
<organism evidence="7 8">
    <name type="scientific">Pseudomonas farsensis</name>
    <dbReference type="NCBI Taxonomy" id="2745492"/>
    <lineage>
        <taxon>Bacteria</taxon>
        <taxon>Pseudomonadati</taxon>
        <taxon>Pseudomonadota</taxon>
        <taxon>Gammaproteobacteria</taxon>
        <taxon>Pseudomonadales</taxon>
        <taxon>Pseudomonadaceae</taxon>
        <taxon>Pseudomonas</taxon>
    </lineage>
</organism>
<evidence type="ECO:0000313" key="7">
    <source>
        <dbReference type="EMBL" id="MEJ5865116.1"/>
    </source>
</evidence>
<keyword evidence="4" id="KW-0804">Transcription</keyword>
<evidence type="ECO:0000313" key="8">
    <source>
        <dbReference type="Proteomes" id="UP001380290"/>
    </source>
</evidence>
<dbReference type="RefSeq" id="WP_189659849.1">
    <property type="nucleotide sequence ID" value="NZ_JABWRF020000002.1"/>
</dbReference>
<comment type="caution">
    <text evidence="7">The sequence shown here is derived from an EMBL/GenBank/DDBJ whole genome shotgun (WGS) entry which is preliminary data.</text>
</comment>
<dbReference type="InterPro" id="IPR013325">
    <property type="entry name" value="RNA_pol_sigma_r2"/>
</dbReference>
<sequence>MAYHTVADDKLQLYLAHRPALVDYAAPIVGCRARAEDVVQEAWLRFSGQALEADIRHPASYLYRIVRNLALDHTRRTATEKTQPGSEEILAELPASTASPEHTVSQQNELSAISRALEELPLRTRTAFEMHRLGGYTLQHVATHLDISVSLVHQLVRDALRHCMERLEDDL</sequence>
<dbReference type="SUPFAM" id="SSF88659">
    <property type="entry name" value="Sigma3 and sigma4 domains of RNA polymerase sigma factors"/>
    <property type="match status" value="1"/>
</dbReference>
<evidence type="ECO:0000256" key="4">
    <source>
        <dbReference type="ARBA" id="ARBA00023163"/>
    </source>
</evidence>
<dbReference type="EMBL" id="JBBHLC010000063">
    <property type="protein sequence ID" value="MEJ5865116.1"/>
    <property type="molecule type" value="Genomic_DNA"/>
</dbReference>
<dbReference type="InterPro" id="IPR013324">
    <property type="entry name" value="RNA_pol_sigma_r3/r4-like"/>
</dbReference>
<evidence type="ECO:0000256" key="2">
    <source>
        <dbReference type="ARBA" id="ARBA00023015"/>
    </source>
</evidence>
<evidence type="ECO:0000259" key="5">
    <source>
        <dbReference type="Pfam" id="PF04542"/>
    </source>
</evidence>
<dbReference type="PANTHER" id="PTHR43133:SF63">
    <property type="entry name" value="RNA POLYMERASE SIGMA FACTOR FECI-RELATED"/>
    <property type="match status" value="1"/>
</dbReference>
<protein>
    <submittedName>
        <fullName evidence="7">Sigma-70 family RNA polymerase sigma factor</fullName>
    </submittedName>
</protein>
<reference evidence="7 8" key="1">
    <citation type="submission" date="2024-02" db="EMBL/GenBank/DDBJ databases">
        <title>Identification of pathogenicity and growth-promoting function of Pseudomonas putida variant.</title>
        <authorList>
            <person name="Sun J."/>
        </authorList>
    </citation>
    <scope>NUCLEOTIDE SEQUENCE [LARGE SCALE GENOMIC DNA]</scope>
    <source>
        <strain evidence="7 8">A03</strain>
    </source>
</reference>
<evidence type="ECO:0000256" key="1">
    <source>
        <dbReference type="ARBA" id="ARBA00010641"/>
    </source>
</evidence>
<name>A0ABU8QWR8_9PSED</name>
<dbReference type="InterPro" id="IPR013249">
    <property type="entry name" value="RNA_pol_sigma70_r4_t2"/>
</dbReference>
<gene>
    <name evidence="7" type="ORF">V7S98_18015</name>
</gene>
<keyword evidence="2" id="KW-0805">Transcription regulation</keyword>
<keyword evidence="3" id="KW-0731">Sigma factor</keyword>
<feature type="domain" description="RNA polymerase sigma factor 70 region 4 type 2" evidence="6">
    <location>
        <begin position="112"/>
        <end position="163"/>
    </location>
</feature>
<keyword evidence="8" id="KW-1185">Reference proteome</keyword>
<proteinExistence type="inferred from homology"/>
<comment type="similarity">
    <text evidence="1">Belongs to the sigma-70 factor family. ECF subfamily.</text>
</comment>
<dbReference type="PANTHER" id="PTHR43133">
    <property type="entry name" value="RNA POLYMERASE ECF-TYPE SIGMA FACTO"/>
    <property type="match status" value="1"/>
</dbReference>
<dbReference type="Pfam" id="PF08281">
    <property type="entry name" value="Sigma70_r4_2"/>
    <property type="match status" value="1"/>
</dbReference>
<dbReference type="InterPro" id="IPR036388">
    <property type="entry name" value="WH-like_DNA-bd_sf"/>
</dbReference>
<evidence type="ECO:0000256" key="3">
    <source>
        <dbReference type="ARBA" id="ARBA00023082"/>
    </source>
</evidence>
<accession>A0ABU8QWR8</accession>
<dbReference type="SUPFAM" id="SSF88946">
    <property type="entry name" value="Sigma2 domain of RNA polymerase sigma factors"/>
    <property type="match status" value="1"/>
</dbReference>
<dbReference type="Gene3D" id="1.10.1740.10">
    <property type="match status" value="1"/>
</dbReference>